<dbReference type="InterPro" id="IPR003033">
    <property type="entry name" value="SCP2_sterol-bd_dom"/>
</dbReference>
<dbReference type="Gene3D" id="3.30.1050.10">
    <property type="entry name" value="SCP2 sterol-binding domain"/>
    <property type="match status" value="1"/>
</dbReference>
<sequence length="146" mass="17184">MLKLEDITYVIHHLDSDDEDDGEFVAAFDRIIKLSVNMVKNTEELQEEIIDYDDLYQVFITDIDFNFWLKVSNGSIIYQKGLNKSASFKVKYTKDLMIKILKQETSGTDAFMRGLIKVDGNYSQGLRYIKLFRLVLRYMNEIFKKN</sequence>
<gene>
    <name evidence="2" type="ORF">LCGC14_1416370</name>
</gene>
<accession>A0A0F9JT51</accession>
<dbReference type="AlphaFoldDB" id="A0A0F9JT51"/>
<dbReference type="SUPFAM" id="SSF55718">
    <property type="entry name" value="SCP-like"/>
    <property type="match status" value="1"/>
</dbReference>
<reference evidence="2" key="1">
    <citation type="journal article" date="2015" name="Nature">
        <title>Complex archaea that bridge the gap between prokaryotes and eukaryotes.</title>
        <authorList>
            <person name="Spang A."/>
            <person name="Saw J.H."/>
            <person name="Jorgensen S.L."/>
            <person name="Zaremba-Niedzwiedzka K."/>
            <person name="Martijn J."/>
            <person name="Lind A.E."/>
            <person name="van Eijk R."/>
            <person name="Schleper C."/>
            <person name="Guy L."/>
            <person name="Ettema T.J."/>
        </authorList>
    </citation>
    <scope>NUCLEOTIDE SEQUENCE</scope>
</reference>
<name>A0A0F9JT51_9ZZZZ</name>
<dbReference type="Pfam" id="PF02036">
    <property type="entry name" value="SCP2"/>
    <property type="match status" value="1"/>
</dbReference>
<dbReference type="EMBL" id="LAZR01009396">
    <property type="protein sequence ID" value="KKM72853.1"/>
    <property type="molecule type" value="Genomic_DNA"/>
</dbReference>
<evidence type="ECO:0000313" key="2">
    <source>
        <dbReference type="EMBL" id="KKM72853.1"/>
    </source>
</evidence>
<protein>
    <recommendedName>
        <fullName evidence="1">SCP2 domain-containing protein</fullName>
    </recommendedName>
</protein>
<organism evidence="2">
    <name type="scientific">marine sediment metagenome</name>
    <dbReference type="NCBI Taxonomy" id="412755"/>
    <lineage>
        <taxon>unclassified sequences</taxon>
        <taxon>metagenomes</taxon>
        <taxon>ecological metagenomes</taxon>
    </lineage>
</organism>
<feature type="domain" description="SCP2" evidence="1">
    <location>
        <begin position="42"/>
        <end position="132"/>
    </location>
</feature>
<evidence type="ECO:0000259" key="1">
    <source>
        <dbReference type="Pfam" id="PF02036"/>
    </source>
</evidence>
<comment type="caution">
    <text evidence="2">The sequence shown here is derived from an EMBL/GenBank/DDBJ whole genome shotgun (WGS) entry which is preliminary data.</text>
</comment>
<proteinExistence type="predicted"/>
<dbReference type="InterPro" id="IPR036527">
    <property type="entry name" value="SCP2_sterol-bd_dom_sf"/>
</dbReference>